<feature type="domain" description="Tyr recombinase" evidence="6">
    <location>
        <begin position="404"/>
        <end position="612"/>
    </location>
</feature>
<dbReference type="GO" id="GO:0003677">
    <property type="term" value="F:DNA binding"/>
    <property type="evidence" value="ECO:0007669"/>
    <property type="project" value="UniProtKB-KW"/>
</dbReference>
<dbReference type="EMBL" id="JACIJD010000006">
    <property type="protein sequence ID" value="MBB5693732.1"/>
    <property type="molecule type" value="Genomic_DNA"/>
</dbReference>
<dbReference type="AlphaFoldDB" id="A0A840YGV0"/>
<organism evidence="7 8">
    <name type="scientific">Muricoccus pecuniae</name>
    <dbReference type="NCBI Taxonomy" id="693023"/>
    <lineage>
        <taxon>Bacteria</taxon>
        <taxon>Pseudomonadati</taxon>
        <taxon>Pseudomonadota</taxon>
        <taxon>Alphaproteobacteria</taxon>
        <taxon>Acetobacterales</taxon>
        <taxon>Roseomonadaceae</taxon>
        <taxon>Muricoccus</taxon>
    </lineage>
</organism>
<dbReference type="PROSITE" id="PS51898">
    <property type="entry name" value="TYR_RECOMBINASE"/>
    <property type="match status" value="1"/>
</dbReference>
<dbReference type="Proteomes" id="UP000580654">
    <property type="component" value="Unassembled WGS sequence"/>
</dbReference>
<dbReference type="PANTHER" id="PTHR30349:SF41">
    <property type="entry name" value="INTEGRASE_RECOMBINASE PROTEIN MJ0367-RELATED"/>
    <property type="match status" value="1"/>
</dbReference>
<dbReference type="InterPro" id="IPR011010">
    <property type="entry name" value="DNA_brk_join_enz"/>
</dbReference>
<feature type="compositionally biased region" description="Pro residues" evidence="5">
    <location>
        <begin position="218"/>
        <end position="233"/>
    </location>
</feature>
<reference evidence="7 8" key="1">
    <citation type="submission" date="2020-08" db="EMBL/GenBank/DDBJ databases">
        <title>Genomic Encyclopedia of Type Strains, Phase IV (KMG-IV): sequencing the most valuable type-strain genomes for metagenomic binning, comparative biology and taxonomic classification.</title>
        <authorList>
            <person name="Goeker M."/>
        </authorList>
    </citation>
    <scope>NUCLEOTIDE SEQUENCE [LARGE SCALE GENOMIC DNA]</scope>
    <source>
        <strain evidence="7 8">DSM 25622</strain>
    </source>
</reference>
<sequence>MDAAFEQLMDREPGSLDPVGSEAAVMRAVRDEVVRRATEARRRRGPDPIQRGRPPMPEASLPDAVAAQLAAYVSGLEDADEPLPVPADLAAALIAALPSPAPHTAFPSRTAAAKERSLAALGRAAFMRGELASNNLATVEPLVRAALERAGTPAPQVIPPVLLEAGMHGAMAGFREVAAQEVAFRPNPGGTAQSVEAQGPTPAPPPSALPHLGAAARPPAPPARPAPPAPLSPDTPLSVAFHAFRKAKRVDRAWKQDAERDAETTIRLFTEFFGDLPLRGITRELVREFRGNLLEVCSDWGQAAEYADPTDPKGNRRVDAREVLRISRSRPSTVKRLSTKTINKNTSALSGLWKWAEADAGCEGLPNPTQGMQKKGKGAAQRQAAREAREAFRVSEIQQAFTSSLWRSWSPLDAALSGLRPAGQASRYFGVLFGAYMGMREREIVQLRRGDVEVHGDDLVLLHVRPLAGADYAAELGIGRHRQAEHENVLKTVAADRVVPVHPVVLRLGLLQYLRLRGGSEADLLFDDVASPEKGARNLSRSFLALRRTLGITRPALDFHSLRHSARTMLNGLRVSRDDLDLIFGHENASDRNHVREVYQKGNWHRPLAVALAMLTWGVGEFGEDPRALDQMRRDGFVLCK</sequence>
<evidence type="ECO:0000256" key="1">
    <source>
        <dbReference type="ARBA" id="ARBA00008857"/>
    </source>
</evidence>
<evidence type="ECO:0000259" key="6">
    <source>
        <dbReference type="PROSITE" id="PS51898"/>
    </source>
</evidence>
<dbReference type="RefSeq" id="WP_184516447.1">
    <property type="nucleotide sequence ID" value="NZ_JACIJD010000006.1"/>
</dbReference>
<comment type="caution">
    <text evidence="7">The sequence shown here is derived from an EMBL/GenBank/DDBJ whole genome shotgun (WGS) entry which is preliminary data.</text>
</comment>
<evidence type="ECO:0000313" key="8">
    <source>
        <dbReference type="Proteomes" id="UP000580654"/>
    </source>
</evidence>
<feature type="region of interest" description="Disordered" evidence="5">
    <location>
        <begin position="185"/>
        <end position="235"/>
    </location>
</feature>
<dbReference type="InterPro" id="IPR002104">
    <property type="entry name" value="Integrase_catalytic"/>
</dbReference>
<comment type="similarity">
    <text evidence="1">Belongs to the 'phage' integrase family.</text>
</comment>
<evidence type="ECO:0000313" key="7">
    <source>
        <dbReference type="EMBL" id="MBB5693732.1"/>
    </source>
</evidence>
<name>A0A840YGV0_9PROT</name>
<evidence type="ECO:0000256" key="4">
    <source>
        <dbReference type="ARBA" id="ARBA00023172"/>
    </source>
</evidence>
<evidence type="ECO:0000256" key="3">
    <source>
        <dbReference type="ARBA" id="ARBA00023125"/>
    </source>
</evidence>
<keyword evidence="8" id="KW-1185">Reference proteome</keyword>
<feature type="region of interest" description="Disordered" evidence="5">
    <location>
        <begin position="1"/>
        <end position="60"/>
    </location>
</feature>
<dbReference type="InterPro" id="IPR013762">
    <property type="entry name" value="Integrase-like_cat_sf"/>
</dbReference>
<keyword evidence="4" id="KW-0233">DNA recombination</keyword>
<evidence type="ECO:0000256" key="2">
    <source>
        <dbReference type="ARBA" id="ARBA00022908"/>
    </source>
</evidence>
<dbReference type="SUPFAM" id="SSF56349">
    <property type="entry name" value="DNA breaking-rejoining enzymes"/>
    <property type="match status" value="1"/>
</dbReference>
<gene>
    <name evidence="7" type="ORF">FHS87_001765</name>
</gene>
<dbReference type="Gene3D" id="1.10.443.10">
    <property type="entry name" value="Intergrase catalytic core"/>
    <property type="match status" value="1"/>
</dbReference>
<proteinExistence type="inferred from homology"/>
<accession>A0A840YGV0</accession>
<dbReference type="GO" id="GO:0015074">
    <property type="term" value="P:DNA integration"/>
    <property type="evidence" value="ECO:0007669"/>
    <property type="project" value="UniProtKB-KW"/>
</dbReference>
<keyword evidence="3" id="KW-0238">DNA-binding</keyword>
<dbReference type="GO" id="GO:0006310">
    <property type="term" value="P:DNA recombination"/>
    <property type="evidence" value="ECO:0007669"/>
    <property type="project" value="UniProtKB-KW"/>
</dbReference>
<dbReference type="InterPro" id="IPR050090">
    <property type="entry name" value="Tyrosine_recombinase_XerCD"/>
</dbReference>
<evidence type="ECO:0000256" key="5">
    <source>
        <dbReference type="SAM" id="MobiDB-lite"/>
    </source>
</evidence>
<feature type="compositionally biased region" description="Basic and acidic residues" evidence="5">
    <location>
        <begin position="28"/>
        <end position="40"/>
    </location>
</feature>
<protein>
    <submittedName>
        <fullName evidence="7">Integrase</fullName>
    </submittedName>
</protein>
<keyword evidence="2" id="KW-0229">DNA integration</keyword>
<dbReference type="PANTHER" id="PTHR30349">
    <property type="entry name" value="PHAGE INTEGRASE-RELATED"/>
    <property type="match status" value="1"/>
</dbReference>